<feature type="domain" description="Reverse transcriptase Ty1/copia-type" evidence="2">
    <location>
        <begin position="19"/>
        <end position="147"/>
    </location>
</feature>
<keyword evidence="4" id="KW-1185">Reference proteome</keyword>
<feature type="compositionally biased region" description="Low complexity" evidence="1">
    <location>
        <begin position="449"/>
        <end position="477"/>
    </location>
</feature>
<evidence type="ECO:0000259" key="2">
    <source>
        <dbReference type="Pfam" id="PF07727"/>
    </source>
</evidence>
<evidence type="ECO:0000313" key="4">
    <source>
        <dbReference type="Proteomes" id="UP000565441"/>
    </source>
</evidence>
<evidence type="ECO:0000256" key="1">
    <source>
        <dbReference type="SAM" id="MobiDB-lite"/>
    </source>
</evidence>
<sequence>MRAAEGVKVDSGHEEEDMEDTKGIVALVDKAIYGTMDGAHNWWKTLDAEMTQLGYVKSRADQSVRWRKQEEEITVTCTYTDDVIGISSTADGAATARKEFGEKYEVKDLGDIEMVLGIRVKRDRTKRELTLDQEEYLKRVLERHNMSCLFLLHLLFVLLMSSFNLDIAAPASVDPSTILRDSELAQLSVEDRARVAFLGVPRPVSPTSSLPGIVTLVDGSVGAVPESSPAPPSIPDHRLVIRLPVRSRQIRRPRSSTPEVEFEPASDPVSRPAATSLSWGSLLTDELLAEILRTAVRVPPSLAWCETHAPCDRCRERRLSCRFQEVRLRGTLPCVDCRAAHSLCSLSLEHGLEVAARQLGIPLAWLRSRAEGFAFSRTGVAMSFTSIRRALRLPLPPPLPVVSTSPEGSGVVPPPRAPPPRAFFRGTRGQGRKSVPVGRRGARLSVQEVRSSPIPGPSPSSSRNSSVSLVPVRRSGPIVRTESPDSPIAGPSEPLFLKGSSSSGSSSPVLPSSPPAMLISTPPAAPVPSPPSSEEYLRLQRLYDQEVARAQALSVQVELLRVEGQRAKSHLRGVLADFTDERERFLHLQAQTSEVVDVDRDAEVEDLRMEVSVLQDEVAGLQGHVVHLQEVRDHWRGHALDLRTRVDALDLARTAFASDMYIADGALRRALVELEASPVRSIIDGAHKILERHSLLELFRPPSIPSRRSPRSSISLLFIALLLLAKDIASMRPLEIGLVGEVGGDREGGSSSSAGPSKRHRIE</sequence>
<dbReference type="OrthoDB" id="3259620at2759"/>
<dbReference type="AlphaFoldDB" id="A0A8H5H0M0"/>
<organism evidence="3 4">
    <name type="scientific">Tricholomella constricta</name>
    <dbReference type="NCBI Taxonomy" id="117010"/>
    <lineage>
        <taxon>Eukaryota</taxon>
        <taxon>Fungi</taxon>
        <taxon>Dikarya</taxon>
        <taxon>Basidiomycota</taxon>
        <taxon>Agaricomycotina</taxon>
        <taxon>Agaricomycetes</taxon>
        <taxon>Agaricomycetidae</taxon>
        <taxon>Agaricales</taxon>
        <taxon>Tricholomatineae</taxon>
        <taxon>Lyophyllaceae</taxon>
        <taxon>Tricholomella</taxon>
    </lineage>
</organism>
<reference evidence="3 4" key="1">
    <citation type="journal article" date="2020" name="ISME J.">
        <title>Uncovering the hidden diversity of litter-decomposition mechanisms in mushroom-forming fungi.</title>
        <authorList>
            <person name="Floudas D."/>
            <person name="Bentzer J."/>
            <person name="Ahren D."/>
            <person name="Johansson T."/>
            <person name="Persson P."/>
            <person name="Tunlid A."/>
        </authorList>
    </citation>
    <scope>NUCLEOTIDE SEQUENCE [LARGE SCALE GENOMIC DNA]</scope>
    <source>
        <strain evidence="3 4">CBS 661.87</strain>
    </source>
</reference>
<feature type="region of interest" description="Disordered" evidence="1">
    <location>
        <begin position="250"/>
        <end position="273"/>
    </location>
</feature>
<accession>A0A8H5H0M0</accession>
<feature type="compositionally biased region" description="Low complexity" evidence="1">
    <location>
        <begin position="500"/>
        <end position="510"/>
    </location>
</feature>
<proteinExistence type="predicted"/>
<protein>
    <recommendedName>
        <fullName evidence="2">Reverse transcriptase Ty1/copia-type domain-containing protein</fullName>
    </recommendedName>
</protein>
<dbReference type="InterPro" id="IPR013103">
    <property type="entry name" value="RVT_2"/>
</dbReference>
<feature type="compositionally biased region" description="Pro residues" evidence="1">
    <location>
        <begin position="412"/>
        <end position="421"/>
    </location>
</feature>
<comment type="caution">
    <text evidence="3">The sequence shown here is derived from an EMBL/GenBank/DDBJ whole genome shotgun (WGS) entry which is preliminary data.</text>
</comment>
<evidence type="ECO:0000313" key="3">
    <source>
        <dbReference type="EMBL" id="KAF5374517.1"/>
    </source>
</evidence>
<feature type="region of interest" description="Disordered" evidence="1">
    <location>
        <begin position="403"/>
        <end position="533"/>
    </location>
</feature>
<dbReference type="Proteomes" id="UP000565441">
    <property type="component" value="Unassembled WGS sequence"/>
</dbReference>
<dbReference type="EMBL" id="JAACJP010000036">
    <property type="protein sequence ID" value="KAF5374517.1"/>
    <property type="molecule type" value="Genomic_DNA"/>
</dbReference>
<dbReference type="Pfam" id="PF07727">
    <property type="entry name" value="RVT_2"/>
    <property type="match status" value="1"/>
</dbReference>
<gene>
    <name evidence="3" type="ORF">D9615_009035</name>
</gene>
<name>A0A8H5H0M0_9AGAR</name>